<dbReference type="Proteomes" id="UP000828922">
    <property type="component" value="Linkage Group LG07"/>
</dbReference>
<gene>
    <name evidence="1" type="ORF">CY35_07G036900</name>
</gene>
<reference evidence="2" key="1">
    <citation type="journal article" date="2022" name="New Phytol.">
        <title>Phylogenomic structure and speciation in an emerging model: the Sphagnum magellanicum complex (Bryophyta).</title>
        <authorList>
            <person name="Shaw A.J."/>
            <person name="Piatkowski B."/>
            <person name="Duffy A.M."/>
            <person name="Aguero B."/>
            <person name="Imwattana K."/>
            <person name="Nieto-Lugilde M."/>
            <person name="Healey A."/>
            <person name="Weston D.J."/>
            <person name="Patel M.N."/>
            <person name="Schmutz J."/>
            <person name="Grimwood J."/>
            <person name="Yavitt J.B."/>
            <person name="Hassel K."/>
            <person name="Stenoien H.K."/>
            <person name="Flatberg K.I."/>
            <person name="Bickford C.P."/>
            <person name="Hicks K.A."/>
        </authorList>
    </citation>
    <scope>NUCLEOTIDE SEQUENCE [LARGE SCALE GENOMIC DNA]</scope>
</reference>
<comment type="caution">
    <text evidence="1">The sequence shown here is derived from an EMBL/GenBank/DDBJ whole genome shotgun (WGS) entry which is preliminary data.</text>
</comment>
<name>A0ACB8HK19_9BRYO</name>
<organism evidence="1 2">
    <name type="scientific">Sphagnum magellanicum</name>
    <dbReference type="NCBI Taxonomy" id="128215"/>
    <lineage>
        <taxon>Eukaryota</taxon>
        <taxon>Viridiplantae</taxon>
        <taxon>Streptophyta</taxon>
        <taxon>Embryophyta</taxon>
        <taxon>Bryophyta</taxon>
        <taxon>Sphagnophytina</taxon>
        <taxon>Sphagnopsida</taxon>
        <taxon>Sphagnales</taxon>
        <taxon>Sphagnaceae</taxon>
        <taxon>Sphagnum</taxon>
    </lineage>
</organism>
<keyword evidence="2" id="KW-1185">Reference proteome</keyword>
<sequence>NNNPEFSLCYENGKVLLPNLPATPQELEVFLTSKESNAVKYRDQIRMYNSVLAFTSLGAKVDESVTGGPGPYSFHIQGELYHKIGSLCPAEGQWPQFAQLYIHDMKHERQNRHAVMPSLDPTTLDRLLTMMYNINPYVKVFKMARVAALMVGDGFEVVDRRDRISELHVGYMALHYPLLFPYGEDGWHLNIPLNGVVTDVDLDDDHAEESKLQRKHCNVTMAEFYGYRLQHRDTNGIALLRDAIAAGDNNVVAIGQRIILPSSFTIGPRHMWLEIKRTLLLGHQLQDQPDLELINDIHKKHILGRTIARIYTIARCMMHGPCGATFPNALCMEEGKCKKQYPCKFQSETMTDVNGYPIYRRRDTGHIVVVHGIKLDNRWVVLHNVYLSTKYDAHINVEVCNNIRAVKYLFKYSDNATEGNVVDTDEIKKYLDCRYVSASKAAWHIFKFDMHERFPTVERLQYHLPNQQMVLFRDDDDVQEVATRSAISRTMLTECLMFDQFPQQWVWNRKLKRWTLRKRGFAIGCMYYAHPTSGERYYLRMLLNYVKGATSYEHLRTVDGRVHDTFKYACIAMGLIADDNEWDQALEEAAMTCYERVDPTITLPEDALKDRALYEINQVLMHNGHRLEDFPTLPKSNYIPLVHGGNRLVQEKLAYDRHSLTTNADNAEDRLNDDQRNAYKTVLNAVINKEGKLFFVYGSGGTGKTFVWTTLLSRLQGQSKIVLTKSTCNITQQMKVAELVRKADMIIWDEALMMHRRTFEAVDRTLRDLMQLNDAHATRKIFGGKTVVVGGDFQQILPIVPKHVIILRLHINMRVMATNSEEQREFVEWVLNVGDGSLPTIAREEAPKNTDVDEVNNAILESISEESHTYLNANSLAPTKEGASVVARISMDSLYPVEFLNTLRFNGIANHELQLKVGVPILLLRNLNQSIGLCNGTRLIVKRLGQRVIEAEIITGNNVGKHVFIPRIIMSPSGTDWPFVLHCRQFPIRVAFAIIINKSQGQTFNNVGVYLSSPVYSHGQLYVVISRVTSSVNIKIFNGQDLDKYVRNVIYKEVLEL</sequence>
<protein>
    <submittedName>
        <fullName evidence="1">Uncharacterized protein</fullName>
    </submittedName>
</protein>
<evidence type="ECO:0000313" key="1">
    <source>
        <dbReference type="EMBL" id="KAH9556577.1"/>
    </source>
</evidence>
<feature type="non-terminal residue" evidence="1">
    <location>
        <position position="1"/>
    </location>
</feature>
<evidence type="ECO:0000313" key="2">
    <source>
        <dbReference type="Proteomes" id="UP000828922"/>
    </source>
</evidence>
<proteinExistence type="predicted"/>
<accession>A0ACB8HK19</accession>
<dbReference type="EMBL" id="CM038913">
    <property type="protein sequence ID" value="KAH9556577.1"/>
    <property type="molecule type" value="Genomic_DNA"/>
</dbReference>